<gene>
    <name evidence="6" type="ORF">J5V48_07925</name>
</gene>
<evidence type="ECO:0000256" key="2">
    <source>
        <dbReference type="ARBA" id="ARBA00022692"/>
    </source>
</evidence>
<proteinExistence type="predicted"/>
<dbReference type="PANTHER" id="PTHR34597:SF3">
    <property type="entry name" value="OUTER MEMBRANE TRANSPORTER CDIB"/>
    <property type="match status" value="1"/>
</dbReference>
<dbReference type="InterPro" id="IPR005565">
    <property type="entry name" value="Hemolysn_activator_HlyB_C"/>
</dbReference>
<keyword evidence="7" id="KW-1185">Reference proteome</keyword>
<dbReference type="Gene3D" id="2.40.160.50">
    <property type="entry name" value="membrane protein fhac: a member of the omp85/tpsb transporter family"/>
    <property type="match status" value="1"/>
</dbReference>
<evidence type="ECO:0000313" key="7">
    <source>
        <dbReference type="Proteomes" id="UP000731465"/>
    </source>
</evidence>
<reference evidence="6 7" key="1">
    <citation type="submission" date="2021-03" db="EMBL/GenBank/DDBJ databases">
        <title>Succinivibrio sp. nov. isolated from feces of cow.</title>
        <authorList>
            <person name="Choi J.-Y."/>
        </authorList>
    </citation>
    <scope>NUCLEOTIDE SEQUENCE [LARGE SCALE GENOMIC DNA]</scope>
    <source>
        <strain evidence="6 7">AGMB01872</strain>
    </source>
</reference>
<name>A0ABS7DHP5_9GAMM</name>
<dbReference type="RefSeq" id="WP_219938044.1">
    <property type="nucleotide sequence ID" value="NZ_JAGFNY010000031.1"/>
</dbReference>
<dbReference type="Proteomes" id="UP000731465">
    <property type="component" value="Unassembled WGS sequence"/>
</dbReference>
<dbReference type="InterPro" id="IPR013686">
    <property type="entry name" value="Polypept-transport_assoc_ShlB"/>
</dbReference>
<accession>A0ABS7DHP5</accession>
<evidence type="ECO:0000313" key="6">
    <source>
        <dbReference type="EMBL" id="MBW7570819.1"/>
    </source>
</evidence>
<dbReference type="Pfam" id="PF08479">
    <property type="entry name" value="POTRA_2"/>
    <property type="match status" value="1"/>
</dbReference>
<feature type="domain" description="Haemolysin activator HlyB C-terminal" evidence="4">
    <location>
        <begin position="185"/>
        <end position="429"/>
    </location>
</feature>
<organism evidence="6 7">
    <name type="scientific">Succinivibrio faecicola</name>
    <dbReference type="NCBI Taxonomy" id="2820300"/>
    <lineage>
        <taxon>Bacteria</taxon>
        <taxon>Pseudomonadati</taxon>
        <taxon>Pseudomonadota</taxon>
        <taxon>Gammaproteobacteria</taxon>
        <taxon>Aeromonadales</taxon>
        <taxon>Succinivibrionaceae</taxon>
        <taxon>Succinivibrio</taxon>
    </lineage>
</organism>
<protein>
    <submittedName>
        <fullName evidence="6">ShlB/FhaC/HecB family hemolysin secretion/activation protein</fullName>
    </submittedName>
</protein>
<comment type="caution">
    <text evidence="6">The sequence shown here is derived from an EMBL/GenBank/DDBJ whole genome shotgun (WGS) entry which is preliminary data.</text>
</comment>
<evidence type="ECO:0000259" key="5">
    <source>
        <dbReference type="Pfam" id="PF08479"/>
    </source>
</evidence>
<keyword evidence="1" id="KW-1134">Transmembrane beta strand</keyword>
<dbReference type="PANTHER" id="PTHR34597">
    <property type="entry name" value="SLR1661 PROTEIN"/>
    <property type="match status" value="1"/>
</dbReference>
<dbReference type="Pfam" id="PF03865">
    <property type="entry name" value="ShlB"/>
    <property type="match status" value="1"/>
</dbReference>
<sequence length="510" mass="57782">MNFIKKLCCIIPFIVFSAYSQSIQEISISAPKGYMATVPEKRIDQTVAPYIHQGISADNLNNIIDAVTNLFRGHGFMGCQAYIPEQDASDGKIIIAVDNLKILRPRVENKSTIPDEIIEKLLFPARDKPCESITDTKKNDHLLKVRDLNAFDVDLKLIPTTQEDIDNALFLNPDLSYYKTYYVVKNKKTFGFDAFADNYGQKNTGKERFTAVVHSNNLFNNLDKIIFALSSSSKGQNNVFSEYSKHIGDFFKFIGLSVNAGAYDIKDQYSDFDVKGKQICSDLFFTDNLFRDSFSKTDYKLGSYLRFMSDKFSNFDIELKRRNYGTYAQLFVEHVNYNKDIFFTNDTKLSISKTDDMDEFNLYQTNAYGLLNTNTTLSYFLNRNISLDTELNIQLCSNFIDPIEKMNAGGAYAVKAYQSNLASGDMGIFNSLGSTYHFNGPLNLKLGGAFMQSHIKNFHGKAESFYGLSLNGHMDFNGFYTDLSISKAVGKHQKYAEDKLSALVKLGYTY</sequence>
<dbReference type="InterPro" id="IPR051544">
    <property type="entry name" value="TPS_OM_transporter"/>
</dbReference>
<dbReference type="EMBL" id="JAGFNY010000031">
    <property type="protein sequence ID" value="MBW7570819.1"/>
    <property type="molecule type" value="Genomic_DNA"/>
</dbReference>
<feature type="domain" description="Polypeptide-transport-associated ShlB-type" evidence="5">
    <location>
        <begin position="37"/>
        <end position="97"/>
    </location>
</feature>
<keyword evidence="2" id="KW-0812">Transmembrane</keyword>
<evidence type="ECO:0000256" key="1">
    <source>
        <dbReference type="ARBA" id="ARBA00022452"/>
    </source>
</evidence>
<keyword evidence="1" id="KW-0472">Membrane</keyword>
<keyword evidence="3" id="KW-0998">Cell outer membrane</keyword>
<evidence type="ECO:0000256" key="3">
    <source>
        <dbReference type="ARBA" id="ARBA00023237"/>
    </source>
</evidence>
<evidence type="ECO:0000259" key="4">
    <source>
        <dbReference type="Pfam" id="PF03865"/>
    </source>
</evidence>
<dbReference type="Gene3D" id="3.10.20.310">
    <property type="entry name" value="membrane protein fhac"/>
    <property type="match status" value="1"/>
</dbReference>